<dbReference type="InterPro" id="IPR016639">
    <property type="entry name" value="GST_Omega/GSH"/>
</dbReference>
<feature type="domain" description="GST C-terminal" evidence="4">
    <location>
        <begin position="168"/>
        <end position="292"/>
    </location>
</feature>
<dbReference type="CDD" id="cd03190">
    <property type="entry name" value="GST_C_Omega_like"/>
    <property type="match status" value="1"/>
</dbReference>
<protein>
    <submittedName>
        <fullName evidence="5">Glutathione S-transferase family protein</fullName>
    </submittedName>
</protein>
<dbReference type="PIRSF" id="PIRSF015753">
    <property type="entry name" value="GST"/>
    <property type="match status" value="1"/>
</dbReference>
<reference evidence="5 6" key="1">
    <citation type="submission" date="2019-07" db="EMBL/GenBank/DDBJ databases">
        <title>Ln-dependent methylotrophs.</title>
        <authorList>
            <person name="Tani A."/>
        </authorList>
    </citation>
    <scope>NUCLEOTIDE SEQUENCE [LARGE SCALE GENOMIC DNA]</scope>
    <source>
        <strain evidence="5 6">SM89A</strain>
    </source>
</reference>
<feature type="site" description="Lowers pKa of active site Cys" evidence="3">
    <location>
        <position position="249"/>
    </location>
</feature>
<dbReference type="SFLD" id="SFLDG01148">
    <property type="entry name" value="Xi_(cytGST)"/>
    <property type="match status" value="1"/>
</dbReference>
<proteinExistence type="predicted"/>
<keyword evidence="5" id="KW-0808">Transferase</keyword>
<dbReference type="RefSeq" id="WP_142863575.1">
    <property type="nucleotide sequence ID" value="NZ_VJMF01000059.1"/>
</dbReference>
<dbReference type="InterPro" id="IPR040079">
    <property type="entry name" value="Glutathione_S-Trfase"/>
</dbReference>
<evidence type="ECO:0000256" key="2">
    <source>
        <dbReference type="PIRSR" id="PIRSR015753-2"/>
    </source>
</evidence>
<feature type="site" description="Lowers pKa of active site Cys" evidence="3">
    <location>
        <position position="292"/>
    </location>
</feature>
<evidence type="ECO:0000313" key="6">
    <source>
        <dbReference type="Proteomes" id="UP000316781"/>
    </source>
</evidence>
<evidence type="ECO:0000259" key="4">
    <source>
        <dbReference type="PROSITE" id="PS50405"/>
    </source>
</evidence>
<dbReference type="SUPFAM" id="SSF47616">
    <property type="entry name" value="GST C-terminal domain-like"/>
    <property type="match status" value="1"/>
</dbReference>
<dbReference type="PROSITE" id="PS50405">
    <property type="entry name" value="GST_CTER"/>
    <property type="match status" value="1"/>
</dbReference>
<dbReference type="GO" id="GO:0005737">
    <property type="term" value="C:cytoplasm"/>
    <property type="evidence" value="ECO:0007669"/>
    <property type="project" value="TreeGrafter"/>
</dbReference>
<dbReference type="Gene3D" id="1.20.1050.10">
    <property type="match status" value="1"/>
</dbReference>
<dbReference type="Pfam" id="PF13410">
    <property type="entry name" value="GST_C_2"/>
    <property type="match status" value="1"/>
</dbReference>
<dbReference type="SFLD" id="SFLDS00019">
    <property type="entry name" value="Glutathione_Transferase_(cytos"/>
    <property type="match status" value="1"/>
</dbReference>
<dbReference type="GO" id="GO:0004364">
    <property type="term" value="F:glutathione transferase activity"/>
    <property type="evidence" value="ECO:0007669"/>
    <property type="project" value="InterPro"/>
</dbReference>
<feature type="binding site" evidence="2">
    <location>
        <begin position="144"/>
        <end position="145"/>
    </location>
    <ligand>
        <name>glutathione</name>
        <dbReference type="ChEBI" id="CHEBI:57925"/>
    </ligand>
</feature>
<evidence type="ECO:0000256" key="1">
    <source>
        <dbReference type="PIRSR" id="PIRSR015753-1"/>
    </source>
</evidence>
<dbReference type="InterPro" id="IPR010987">
    <property type="entry name" value="Glutathione-S-Trfase_C-like"/>
</dbReference>
<dbReference type="InterPro" id="IPR047047">
    <property type="entry name" value="GST_Omega-like_C"/>
</dbReference>
<evidence type="ECO:0000256" key="3">
    <source>
        <dbReference type="PIRSR" id="PIRSR015753-3"/>
    </source>
</evidence>
<feature type="active site" description="Proton donor/acceptor" evidence="1">
    <location>
        <position position="191"/>
    </location>
</feature>
<dbReference type="SUPFAM" id="SSF52833">
    <property type="entry name" value="Thioredoxin-like"/>
    <property type="match status" value="1"/>
</dbReference>
<comment type="caution">
    <text evidence="5">The sequence shown here is derived from an EMBL/GenBank/DDBJ whole genome shotgun (WGS) entry which is preliminary data.</text>
</comment>
<feature type="binding site" evidence="2">
    <location>
        <position position="93"/>
    </location>
    <ligand>
        <name>glutathione</name>
        <dbReference type="ChEBI" id="CHEBI:57925"/>
    </ligand>
</feature>
<dbReference type="SFLD" id="SFLDG01206">
    <property type="entry name" value="Xi.1"/>
    <property type="match status" value="1"/>
</dbReference>
<dbReference type="Pfam" id="PF13409">
    <property type="entry name" value="GST_N_2"/>
    <property type="match status" value="1"/>
</dbReference>
<dbReference type="Proteomes" id="UP000316781">
    <property type="component" value="Unassembled WGS sequence"/>
</dbReference>
<feature type="binding site" evidence="2">
    <location>
        <begin position="126"/>
        <end position="129"/>
    </location>
    <ligand>
        <name>glutathione</name>
        <dbReference type="ChEBI" id="CHEBI:57925"/>
    </ligand>
</feature>
<dbReference type="PANTHER" id="PTHR32419:SF6">
    <property type="entry name" value="GLUTATHIONE S-TRANSFERASE OMEGA-LIKE 1-RELATED"/>
    <property type="match status" value="1"/>
</dbReference>
<organism evidence="5 6">
    <name type="scientific">Methylosinus sporium</name>
    <dbReference type="NCBI Taxonomy" id="428"/>
    <lineage>
        <taxon>Bacteria</taxon>
        <taxon>Pseudomonadati</taxon>
        <taxon>Pseudomonadota</taxon>
        <taxon>Alphaproteobacteria</taxon>
        <taxon>Hyphomicrobiales</taxon>
        <taxon>Methylocystaceae</taxon>
        <taxon>Methylosinus</taxon>
    </lineage>
</organism>
<dbReference type="Gene3D" id="3.40.30.10">
    <property type="entry name" value="Glutaredoxin"/>
    <property type="match status" value="1"/>
</dbReference>
<sequence length="318" mass="36060">MGELIAGQWRRGGVEKLLEDGRLRRPTSIFRNWIGLSDADKAPAFPAEAGRYHLYVSLACPWAHRTLIMRRLKGLEEIVGLSVAHWLMGEDGWSFQPGPGVIPDTVNGVQWLHQLYTLSEPDCSSRVTVPVLWDKDSRKIVSNESSEILRMFNSAFDHIGAAEGDYYPAELRSEIDAVNERVYAGLNNGVYRAGFAATQAAYESAAADVFETLDWLEQRIESRRFLVGERLTEADIRLFTTLVRFDVVYYGHFKCNLRALVDYPSLWRYTRALYQHPAIRPTVDFGHIKGHYYGSHPWLNPSGVVPIGPRRDFEAPSS</sequence>
<dbReference type="AlphaFoldDB" id="A0A549SNH5"/>
<accession>A0A549SNH5</accession>
<dbReference type="EMBL" id="VJMF01000059">
    <property type="protein sequence ID" value="TRL31158.1"/>
    <property type="molecule type" value="Genomic_DNA"/>
</dbReference>
<evidence type="ECO:0000313" key="5">
    <source>
        <dbReference type="EMBL" id="TRL31158.1"/>
    </source>
</evidence>
<dbReference type="InterPro" id="IPR036249">
    <property type="entry name" value="Thioredoxin-like_sf"/>
</dbReference>
<dbReference type="PANTHER" id="PTHR32419">
    <property type="entry name" value="GLUTATHIONYL-HYDROQUINONE REDUCTASE"/>
    <property type="match status" value="1"/>
</dbReference>
<dbReference type="InterPro" id="IPR004045">
    <property type="entry name" value="Glutathione_S-Trfase_N"/>
</dbReference>
<gene>
    <name evidence="5" type="ORF">FM996_14330</name>
</gene>
<feature type="active site" description="Nucleophile" evidence="1">
    <location>
        <position position="60"/>
    </location>
</feature>
<dbReference type="InterPro" id="IPR036282">
    <property type="entry name" value="Glutathione-S-Trfase_C_sf"/>
</dbReference>
<name>A0A549SNH5_METSR</name>